<sequence length="66" mass="6730">MSEEDTAGAGAQFDIAQGGSGIGLSSSEDCHMQIIFEELAAIEAAPSSRRTSGVNSSSQHSELTDG</sequence>
<proteinExistence type="predicted"/>
<name>A0A139GZW8_9PEZI</name>
<dbReference type="Proteomes" id="UP000070133">
    <property type="component" value="Unassembled WGS sequence"/>
</dbReference>
<reference evidence="2 3" key="1">
    <citation type="submission" date="2015-07" db="EMBL/GenBank/DDBJ databases">
        <title>Comparative genomics of the Sigatoka disease complex on banana suggests a link between parallel evolutionary changes in Pseudocercospora fijiensis and Pseudocercospora eumusae and increased virulence on the banana host.</title>
        <authorList>
            <person name="Chang T.-C."/>
            <person name="Salvucci A."/>
            <person name="Crous P.W."/>
            <person name="Stergiopoulos I."/>
        </authorList>
    </citation>
    <scope>NUCLEOTIDE SEQUENCE [LARGE SCALE GENOMIC DNA]</scope>
    <source>
        <strain evidence="2 3">CBS 114824</strain>
    </source>
</reference>
<protein>
    <submittedName>
        <fullName evidence="2">Uncharacterized protein</fullName>
    </submittedName>
</protein>
<feature type="compositionally biased region" description="Low complexity" evidence="1">
    <location>
        <begin position="45"/>
        <end position="58"/>
    </location>
</feature>
<keyword evidence="3" id="KW-1185">Reference proteome</keyword>
<comment type="caution">
    <text evidence="2">The sequence shown here is derived from an EMBL/GenBank/DDBJ whole genome shotgun (WGS) entry which is preliminary data.</text>
</comment>
<organism evidence="2 3">
    <name type="scientific">Pseudocercospora eumusae</name>
    <dbReference type="NCBI Taxonomy" id="321146"/>
    <lineage>
        <taxon>Eukaryota</taxon>
        <taxon>Fungi</taxon>
        <taxon>Dikarya</taxon>
        <taxon>Ascomycota</taxon>
        <taxon>Pezizomycotina</taxon>
        <taxon>Dothideomycetes</taxon>
        <taxon>Dothideomycetidae</taxon>
        <taxon>Mycosphaerellales</taxon>
        <taxon>Mycosphaerellaceae</taxon>
        <taxon>Pseudocercospora</taxon>
    </lineage>
</organism>
<dbReference type="AlphaFoldDB" id="A0A139GZW8"/>
<gene>
    <name evidence="2" type="ORF">AC578_10778</name>
</gene>
<dbReference type="EMBL" id="LFZN01000203">
    <property type="protein sequence ID" value="KXS95711.1"/>
    <property type="molecule type" value="Genomic_DNA"/>
</dbReference>
<evidence type="ECO:0000313" key="2">
    <source>
        <dbReference type="EMBL" id="KXS95711.1"/>
    </source>
</evidence>
<evidence type="ECO:0000256" key="1">
    <source>
        <dbReference type="SAM" id="MobiDB-lite"/>
    </source>
</evidence>
<feature type="region of interest" description="Disordered" evidence="1">
    <location>
        <begin position="45"/>
        <end position="66"/>
    </location>
</feature>
<accession>A0A139GZW8</accession>
<evidence type="ECO:0000313" key="3">
    <source>
        <dbReference type="Proteomes" id="UP000070133"/>
    </source>
</evidence>
<dbReference type="OrthoDB" id="10450137at2759"/>
<feature type="region of interest" description="Disordered" evidence="1">
    <location>
        <begin position="1"/>
        <end position="24"/>
    </location>
</feature>